<accession>A0A017T2Z9</accession>
<name>A0A017T2Z9_9BACT</name>
<proteinExistence type="predicted"/>
<reference evidence="1 2" key="1">
    <citation type="submission" date="2013-05" db="EMBL/GenBank/DDBJ databases">
        <title>Genome assembly of Chondromyces apiculatus DSM 436.</title>
        <authorList>
            <person name="Sharma G."/>
            <person name="Khatri I."/>
            <person name="Kaur C."/>
            <person name="Mayilraj S."/>
            <person name="Subramanian S."/>
        </authorList>
    </citation>
    <scope>NUCLEOTIDE SEQUENCE [LARGE SCALE GENOMIC DNA]</scope>
    <source>
        <strain evidence="1 2">DSM 436</strain>
    </source>
</reference>
<dbReference type="Proteomes" id="UP000019678">
    <property type="component" value="Unassembled WGS sequence"/>
</dbReference>
<keyword evidence="2" id="KW-1185">Reference proteome</keyword>
<organism evidence="1 2">
    <name type="scientific">Chondromyces apiculatus DSM 436</name>
    <dbReference type="NCBI Taxonomy" id="1192034"/>
    <lineage>
        <taxon>Bacteria</taxon>
        <taxon>Pseudomonadati</taxon>
        <taxon>Myxococcota</taxon>
        <taxon>Polyangia</taxon>
        <taxon>Polyangiales</taxon>
        <taxon>Polyangiaceae</taxon>
        <taxon>Chondromyces</taxon>
    </lineage>
</organism>
<sequence>MDGVLSHQLTEGEVESFYNPFSQLDLRRCDGRAELYFEASMSRVWMIFDQPRWLLERPAPGS</sequence>
<evidence type="ECO:0000313" key="2">
    <source>
        <dbReference type="Proteomes" id="UP000019678"/>
    </source>
</evidence>
<gene>
    <name evidence="1" type="ORF">CAP_5729</name>
</gene>
<protein>
    <submittedName>
        <fullName evidence="1">Uncharacterized protein</fullName>
    </submittedName>
</protein>
<comment type="caution">
    <text evidence="1">The sequence shown here is derived from an EMBL/GenBank/DDBJ whole genome shotgun (WGS) entry which is preliminary data.</text>
</comment>
<dbReference type="EMBL" id="ASRX01000049">
    <property type="protein sequence ID" value="EYF03225.1"/>
    <property type="molecule type" value="Genomic_DNA"/>
</dbReference>
<evidence type="ECO:0000313" key="1">
    <source>
        <dbReference type="EMBL" id="EYF03225.1"/>
    </source>
</evidence>
<dbReference type="AlphaFoldDB" id="A0A017T2Z9"/>